<evidence type="ECO:0000256" key="6">
    <source>
        <dbReference type="SAM" id="Phobius"/>
    </source>
</evidence>
<feature type="transmembrane region" description="Helical" evidence="6">
    <location>
        <begin position="142"/>
        <end position="164"/>
    </location>
</feature>
<feature type="transmembrane region" description="Helical" evidence="6">
    <location>
        <begin position="114"/>
        <end position="135"/>
    </location>
</feature>
<gene>
    <name evidence="7" type="ORF">IAD16_04920</name>
</gene>
<name>A0A9D1L7B7_9FIRM</name>
<feature type="transmembrane region" description="Helical" evidence="6">
    <location>
        <begin position="289"/>
        <end position="308"/>
    </location>
</feature>
<feature type="transmembrane region" description="Helical" evidence="6">
    <location>
        <begin position="12"/>
        <end position="36"/>
    </location>
</feature>
<dbReference type="PANTHER" id="PTHR30250:SF11">
    <property type="entry name" value="O-ANTIGEN TRANSPORTER-RELATED"/>
    <property type="match status" value="1"/>
</dbReference>
<feature type="transmembrane region" description="Helical" evidence="6">
    <location>
        <begin position="355"/>
        <end position="376"/>
    </location>
</feature>
<feature type="transmembrane region" description="Helical" evidence="6">
    <location>
        <begin position="210"/>
        <end position="226"/>
    </location>
</feature>
<keyword evidence="5 6" id="KW-0472">Membrane</keyword>
<dbReference type="InterPro" id="IPR050833">
    <property type="entry name" value="Poly_Biosynth_Transport"/>
</dbReference>
<organism evidence="7 8">
    <name type="scientific">Candidatus Fimisoma avicola</name>
    <dbReference type="NCBI Taxonomy" id="2840826"/>
    <lineage>
        <taxon>Bacteria</taxon>
        <taxon>Bacillati</taxon>
        <taxon>Bacillota</taxon>
        <taxon>Clostridia</taxon>
        <taxon>Eubacteriales</taxon>
        <taxon>Candidatus Fimisoma</taxon>
    </lineage>
</organism>
<evidence type="ECO:0000256" key="1">
    <source>
        <dbReference type="ARBA" id="ARBA00004651"/>
    </source>
</evidence>
<sequence>MNRKNKYTTLVSNTFLISIGTFGSKLLTFFMVRFYTEVLTPSDYGTADLIMQGANLLFPVISMGIVEGVFRFALGNPKKSRNIFSAGVWVITGGSAVLAAVTVLTWSVDLFDDVLWLMAIYTIASCYHSLCAQFIRAQGKMALYAGQGILNTVLVIGLNILFLLVFKWGIIGYVLSTAVADILCSGFLVFKEKLWQYLTVKPGKGLLTHMLRYSVPLIPTTIFWWITSVSDRYMITAFLGSDANGIYAVAAKIPTLLTLMATIFLEAWQFSAIAESAGERREHIRFYSKIWKIFMSAMFLAGGVVIALSQWEIRVLSADEYYSAWQYIPLLSAAMIFSSFVTFAGSIYVVEKKSLLSFGTSMAGAAVNILLNLILIPTELGIQGAVIPTFSSYFLVFLIRSKNARKLLPFRLYSQRLTVNCMIMAIQIIWLVGELPGWQLVQLIAVGAFLAIDGKYLVSIFSSLKSMYKGNR</sequence>
<comment type="caution">
    <text evidence="7">The sequence shown here is derived from an EMBL/GenBank/DDBJ whole genome shotgun (WGS) entry which is preliminary data.</text>
</comment>
<keyword evidence="4 6" id="KW-1133">Transmembrane helix</keyword>
<dbReference type="AlphaFoldDB" id="A0A9D1L7B7"/>
<evidence type="ECO:0000256" key="3">
    <source>
        <dbReference type="ARBA" id="ARBA00022692"/>
    </source>
</evidence>
<reference evidence="7" key="1">
    <citation type="submission" date="2020-10" db="EMBL/GenBank/DDBJ databases">
        <authorList>
            <person name="Gilroy R."/>
        </authorList>
    </citation>
    <scope>NUCLEOTIDE SEQUENCE</scope>
    <source>
        <strain evidence="7">11300</strain>
    </source>
</reference>
<keyword evidence="3 6" id="KW-0812">Transmembrane</keyword>
<feature type="transmembrane region" description="Helical" evidence="6">
    <location>
        <begin position="382"/>
        <end position="401"/>
    </location>
</feature>
<evidence type="ECO:0000256" key="2">
    <source>
        <dbReference type="ARBA" id="ARBA00022475"/>
    </source>
</evidence>
<dbReference type="InterPro" id="IPR002797">
    <property type="entry name" value="Polysacc_synth"/>
</dbReference>
<feature type="transmembrane region" description="Helical" evidence="6">
    <location>
        <begin position="86"/>
        <end position="108"/>
    </location>
</feature>
<dbReference type="Pfam" id="PF01943">
    <property type="entry name" value="Polysacc_synt"/>
    <property type="match status" value="1"/>
</dbReference>
<dbReference type="PANTHER" id="PTHR30250">
    <property type="entry name" value="PST FAMILY PREDICTED COLANIC ACID TRANSPORTER"/>
    <property type="match status" value="1"/>
</dbReference>
<proteinExistence type="predicted"/>
<comment type="subcellular location">
    <subcellularLocation>
        <location evidence="1">Cell membrane</location>
        <topology evidence="1">Multi-pass membrane protein</topology>
    </subcellularLocation>
</comment>
<evidence type="ECO:0000313" key="7">
    <source>
        <dbReference type="EMBL" id="HIU27699.1"/>
    </source>
</evidence>
<feature type="transmembrane region" description="Helical" evidence="6">
    <location>
        <begin position="246"/>
        <end position="268"/>
    </location>
</feature>
<feature type="transmembrane region" description="Helical" evidence="6">
    <location>
        <begin position="328"/>
        <end position="350"/>
    </location>
</feature>
<dbReference type="EMBL" id="DVMO01000073">
    <property type="protein sequence ID" value="HIU27699.1"/>
    <property type="molecule type" value="Genomic_DNA"/>
</dbReference>
<feature type="transmembrane region" description="Helical" evidence="6">
    <location>
        <begin position="438"/>
        <end position="458"/>
    </location>
</feature>
<feature type="transmembrane region" description="Helical" evidence="6">
    <location>
        <begin position="170"/>
        <end position="190"/>
    </location>
</feature>
<evidence type="ECO:0000256" key="5">
    <source>
        <dbReference type="ARBA" id="ARBA00023136"/>
    </source>
</evidence>
<evidence type="ECO:0000313" key="8">
    <source>
        <dbReference type="Proteomes" id="UP000824091"/>
    </source>
</evidence>
<accession>A0A9D1L7B7</accession>
<keyword evidence="2" id="KW-1003">Cell membrane</keyword>
<feature type="transmembrane region" description="Helical" evidence="6">
    <location>
        <begin position="413"/>
        <end position="432"/>
    </location>
</feature>
<dbReference type="GO" id="GO:0005886">
    <property type="term" value="C:plasma membrane"/>
    <property type="evidence" value="ECO:0007669"/>
    <property type="project" value="UniProtKB-SubCell"/>
</dbReference>
<evidence type="ECO:0000256" key="4">
    <source>
        <dbReference type="ARBA" id="ARBA00022989"/>
    </source>
</evidence>
<dbReference type="Proteomes" id="UP000824091">
    <property type="component" value="Unassembled WGS sequence"/>
</dbReference>
<feature type="transmembrane region" description="Helical" evidence="6">
    <location>
        <begin position="56"/>
        <end position="74"/>
    </location>
</feature>
<reference evidence="7" key="2">
    <citation type="journal article" date="2021" name="PeerJ">
        <title>Extensive microbial diversity within the chicken gut microbiome revealed by metagenomics and culture.</title>
        <authorList>
            <person name="Gilroy R."/>
            <person name="Ravi A."/>
            <person name="Getino M."/>
            <person name="Pursley I."/>
            <person name="Horton D.L."/>
            <person name="Alikhan N.F."/>
            <person name="Baker D."/>
            <person name="Gharbi K."/>
            <person name="Hall N."/>
            <person name="Watson M."/>
            <person name="Adriaenssens E.M."/>
            <person name="Foster-Nyarko E."/>
            <person name="Jarju S."/>
            <person name="Secka A."/>
            <person name="Antonio M."/>
            <person name="Oren A."/>
            <person name="Chaudhuri R.R."/>
            <person name="La Ragione R."/>
            <person name="Hildebrand F."/>
            <person name="Pallen M.J."/>
        </authorList>
    </citation>
    <scope>NUCLEOTIDE SEQUENCE</scope>
    <source>
        <strain evidence="7">11300</strain>
    </source>
</reference>
<protein>
    <submittedName>
        <fullName evidence="7">Polysaccharide biosynthesis C-terminal domain-containing protein</fullName>
    </submittedName>
</protein>